<evidence type="ECO:0000313" key="3">
    <source>
        <dbReference type="Proteomes" id="UP000645676"/>
    </source>
</evidence>
<dbReference type="Proteomes" id="UP000645676">
    <property type="component" value="Unassembled WGS sequence"/>
</dbReference>
<feature type="domain" description="Transposase IS4-like" evidence="1">
    <location>
        <begin position="2"/>
        <end position="143"/>
    </location>
</feature>
<reference evidence="2" key="1">
    <citation type="journal article" date="2020" name="bioRxiv">
        <title>A rank-normalized archaeal taxonomy based on genome phylogeny resolves widespread incomplete and uneven classifications.</title>
        <authorList>
            <person name="Rinke C."/>
            <person name="Chuvochina M."/>
            <person name="Mussig A.J."/>
            <person name="Chaumeil P.-A."/>
            <person name="Waite D.W."/>
            <person name="Whitman W.B."/>
            <person name="Parks D.H."/>
            <person name="Hugenholtz P."/>
        </authorList>
    </citation>
    <scope>NUCLEOTIDE SEQUENCE</scope>
    <source>
        <strain evidence="2">UBA8849</strain>
    </source>
</reference>
<proteinExistence type="predicted"/>
<accession>A0A832T6W0</accession>
<dbReference type="GO" id="GO:0006313">
    <property type="term" value="P:DNA transposition"/>
    <property type="evidence" value="ECO:0007669"/>
    <property type="project" value="InterPro"/>
</dbReference>
<protein>
    <submittedName>
        <fullName evidence="2">Transposase</fullName>
    </submittedName>
</protein>
<dbReference type="EMBL" id="DUJR01000010">
    <property type="protein sequence ID" value="HII59458.1"/>
    <property type="molecule type" value="Genomic_DNA"/>
</dbReference>
<gene>
    <name evidence="2" type="ORF">HA335_02575</name>
</gene>
<evidence type="ECO:0000313" key="2">
    <source>
        <dbReference type="EMBL" id="HII59458.1"/>
    </source>
</evidence>
<sequence>MGYNPSKKCWYFGYKATFITDGKYLMLLFINPANQHDKDILEENYKEIIRDFKNCVIIGDKGYIDKGLQNLFKLGGVYFIPIKRKNMIKPNEEAKKYKELNKLRKAIETNLSKLAESFPRHIRAVSKKGLSAKLLLFTIAYNIQHKRINK</sequence>
<dbReference type="GO" id="GO:0003677">
    <property type="term" value="F:DNA binding"/>
    <property type="evidence" value="ECO:0007669"/>
    <property type="project" value="InterPro"/>
</dbReference>
<name>A0A832T6W0_9EURY</name>
<dbReference type="AlphaFoldDB" id="A0A832T6W0"/>
<dbReference type="Pfam" id="PF01609">
    <property type="entry name" value="DDE_Tnp_1"/>
    <property type="match status" value="1"/>
</dbReference>
<dbReference type="GO" id="GO:0004803">
    <property type="term" value="F:transposase activity"/>
    <property type="evidence" value="ECO:0007669"/>
    <property type="project" value="InterPro"/>
</dbReference>
<dbReference type="InterPro" id="IPR002559">
    <property type="entry name" value="Transposase_11"/>
</dbReference>
<organism evidence="2 3">
    <name type="scientific">Methanocaldococcus jannaschii</name>
    <dbReference type="NCBI Taxonomy" id="2190"/>
    <lineage>
        <taxon>Archaea</taxon>
        <taxon>Methanobacteriati</taxon>
        <taxon>Methanobacteriota</taxon>
        <taxon>Methanomada group</taxon>
        <taxon>Methanococci</taxon>
        <taxon>Methanococcales</taxon>
        <taxon>Methanocaldococcaceae</taxon>
        <taxon>Methanocaldococcus</taxon>
    </lineage>
</organism>
<evidence type="ECO:0000259" key="1">
    <source>
        <dbReference type="Pfam" id="PF01609"/>
    </source>
</evidence>
<comment type="caution">
    <text evidence="2">The sequence shown here is derived from an EMBL/GenBank/DDBJ whole genome shotgun (WGS) entry which is preliminary data.</text>
</comment>